<dbReference type="EMBL" id="CAJNOR010001446">
    <property type="protein sequence ID" value="CAF1144539.1"/>
    <property type="molecule type" value="Genomic_DNA"/>
</dbReference>
<feature type="transmembrane region" description="Helical" evidence="1">
    <location>
        <begin position="45"/>
        <end position="64"/>
    </location>
</feature>
<comment type="caution">
    <text evidence="3">The sequence shown here is derived from an EMBL/GenBank/DDBJ whole genome shotgun (WGS) entry which is preliminary data.</text>
</comment>
<accession>A0A815PQ74</accession>
<keyword evidence="1" id="KW-0812">Transmembrane</keyword>
<dbReference type="AlphaFoldDB" id="A0A815PQ74"/>
<evidence type="ECO:0000313" key="2">
    <source>
        <dbReference type="EMBL" id="CAF1144539.1"/>
    </source>
</evidence>
<evidence type="ECO:0000313" key="5">
    <source>
        <dbReference type="Proteomes" id="UP000663852"/>
    </source>
</evidence>
<name>A0A815PQ74_ADIRI</name>
<keyword evidence="1" id="KW-1133">Transmembrane helix</keyword>
<feature type="transmembrane region" description="Helical" evidence="1">
    <location>
        <begin position="6"/>
        <end position="24"/>
    </location>
</feature>
<organism evidence="3 5">
    <name type="scientific">Adineta ricciae</name>
    <name type="common">Rotifer</name>
    <dbReference type="NCBI Taxonomy" id="249248"/>
    <lineage>
        <taxon>Eukaryota</taxon>
        <taxon>Metazoa</taxon>
        <taxon>Spiralia</taxon>
        <taxon>Gnathifera</taxon>
        <taxon>Rotifera</taxon>
        <taxon>Eurotatoria</taxon>
        <taxon>Bdelloidea</taxon>
        <taxon>Adinetida</taxon>
        <taxon>Adinetidae</taxon>
        <taxon>Adineta</taxon>
    </lineage>
</organism>
<dbReference type="Proteomes" id="UP000663828">
    <property type="component" value="Unassembled WGS sequence"/>
</dbReference>
<dbReference type="EMBL" id="CAJNOJ010000448">
    <property type="protein sequence ID" value="CAF1451927.1"/>
    <property type="molecule type" value="Genomic_DNA"/>
</dbReference>
<evidence type="ECO:0000256" key="1">
    <source>
        <dbReference type="SAM" id="Phobius"/>
    </source>
</evidence>
<reference evidence="3" key="1">
    <citation type="submission" date="2021-02" db="EMBL/GenBank/DDBJ databases">
        <authorList>
            <person name="Nowell W R."/>
        </authorList>
    </citation>
    <scope>NUCLEOTIDE SEQUENCE</scope>
</reference>
<protein>
    <submittedName>
        <fullName evidence="3">Uncharacterized protein</fullName>
    </submittedName>
</protein>
<dbReference type="Proteomes" id="UP000663852">
    <property type="component" value="Unassembled WGS sequence"/>
</dbReference>
<evidence type="ECO:0000313" key="3">
    <source>
        <dbReference type="EMBL" id="CAF1451927.1"/>
    </source>
</evidence>
<proteinExistence type="predicted"/>
<keyword evidence="1" id="KW-0472">Membrane</keyword>
<keyword evidence="4" id="KW-1185">Reference proteome</keyword>
<gene>
    <name evidence="3" type="ORF">EDS130_LOCUS39575</name>
    <name evidence="2" type="ORF">XAT740_LOCUS20607</name>
</gene>
<evidence type="ECO:0000313" key="4">
    <source>
        <dbReference type="Proteomes" id="UP000663828"/>
    </source>
</evidence>
<sequence length="80" mass="9225">MCEFIAHTILPVLLGGIVSVALMTRAQLQNCRLSRSAHWHKQWRMTFQLFFISNLNILVKFRMFTTPLTRLLDLPPNAGV</sequence>